<reference evidence="4 5" key="1">
    <citation type="submission" date="2018-08" db="EMBL/GenBank/DDBJ databases">
        <title>Diversity &amp; Physiological Properties of Lignin-Decomposing Actinobacteria from Soil.</title>
        <authorList>
            <person name="Roh S.G."/>
            <person name="Kim S.B."/>
        </authorList>
    </citation>
    <scope>NUCLEOTIDE SEQUENCE [LARGE SCALE GENOMIC DNA]</scope>
    <source>
        <strain evidence="4 5">MMS17-GH009</strain>
    </source>
</reference>
<keyword evidence="2" id="KW-0812">Transmembrane</keyword>
<keyword evidence="2" id="KW-1133">Transmembrane helix</keyword>
<evidence type="ECO:0000313" key="5">
    <source>
        <dbReference type="Proteomes" id="UP000263377"/>
    </source>
</evidence>
<gene>
    <name evidence="4" type="ORF">DR950_25585</name>
</gene>
<dbReference type="SUPFAM" id="SSF53850">
    <property type="entry name" value="Periplasmic binding protein-like II"/>
    <property type="match status" value="1"/>
</dbReference>
<feature type="signal peptide" evidence="3">
    <location>
        <begin position="1"/>
        <end position="20"/>
    </location>
</feature>
<evidence type="ECO:0008006" key="6">
    <source>
        <dbReference type="Google" id="ProtNLM"/>
    </source>
</evidence>
<organism evidence="4 5">
    <name type="scientific">Kitasatospora xanthocidica</name>
    <dbReference type="NCBI Taxonomy" id="83382"/>
    <lineage>
        <taxon>Bacteria</taxon>
        <taxon>Bacillati</taxon>
        <taxon>Actinomycetota</taxon>
        <taxon>Actinomycetes</taxon>
        <taxon>Kitasatosporales</taxon>
        <taxon>Streptomycetaceae</taxon>
        <taxon>Kitasatospora</taxon>
    </lineage>
</organism>
<proteinExistence type="predicted"/>
<keyword evidence="5" id="KW-1185">Reference proteome</keyword>
<evidence type="ECO:0000313" key="4">
    <source>
        <dbReference type="EMBL" id="RGD60694.1"/>
    </source>
</evidence>
<evidence type="ECO:0000256" key="3">
    <source>
        <dbReference type="SAM" id="SignalP"/>
    </source>
</evidence>
<feature type="chain" id="PRO_5016969156" description="PBP domain-containing protein" evidence="3">
    <location>
        <begin position="21"/>
        <end position="848"/>
    </location>
</feature>
<keyword evidence="3" id="KW-0732">Signal</keyword>
<name>A0A372ZYU9_9ACTN</name>
<dbReference type="Gene3D" id="3.40.190.10">
    <property type="entry name" value="Periplasmic binding protein-like II"/>
    <property type="match status" value="2"/>
</dbReference>
<comment type="caution">
    <text evidence="4">The sequence shown here is derived from an EMBL/GenBank/DDBJ whole genome shotgun (WGS) entry which is preliminary data.</text>
</comment>
<dbReference type="Proteomes" id="UP000263377">
    <property type="component" value="Unassembled WGS sequence"/>
</dbReference>
<sequence>MVAALAVIPIGLGAAPPAHADSAVTVKGPKVWIPSAKKYGPEGSVTVSQTSNLSNQVLQVSWSGFTPTVYLGSNAPAPTAQPLSSHILYAVRIYQCRGTDPSVTDCYGSTLYGGDPTKGFEQPPRPTRTEVPEWPTNQVIAATGPDGSGTASIEVWSAKESSTLGCDATHPCSLVVEPNYGGDPLDLYEVLDGKADCEFHDLDTDGDGYTAADGIMEAGKQNWKTGNRTSEQCAWQHRTVVPLSFAPTADSCKVSNQAFGAAGLEMANRAMQQWRAGLCLGDSPMTVGYVPAGGEPQARAAFLGGSSSTEVALTARPDRSPPTRPYVYAPLATTGISVTYLIDDPKTGRQIRDMKLNARLVAKLLTQSYASPGMSIPSVAGNSTCLYTDPEFKQLNPETAANGIHWPTSCGGTLTVYPGVPGGTTDFTYQLTSWLAADPDASRFLDGEPDPWGMRVDSFYLKPKFAGYPAEAFQVQDYSGPAEGSAGVDFKHWKQYEWNPSLDGLGRVARNLMQYQPNCQQPNSESDGSHKPCFTQIPGVRSLLAIMDTAQAKAFSLPEASLLNPAGSFVSPGTAGFQAAVGDMPTDAATGVQQLPYGTPDTAFSRDQRAYPLTAVQYAMVPTGGVPAEKAASISQFLKTVTTDGQTYGLAPGQLAQGYLALTGAQRQQAQEAVQHVAAQDGKLPGNQTAPPPGGEPGTPESGNGSSGSGGTGDGTTPVSSSGTGGTTADGNSGGTGFGSSDGLSGGGLSGTGSTGTGTAGGAAAPGAAGGAKPGAGAAPSGNAIAAAPVGTPVPDRPGTARLLLPVALIAGLVLLVGGPAALVLGGTPAGAKVLTGARAQWSRLRRK</sequence>
<feature type="transmembrane region" description="Helical" evidence="2">
    <location>
        <begin position="803"/>
        <end position="825"/>
    </location>
</feature>
<evidence type="ECO:0000256" key="1">
    <source>
        <dbReference type="SAM" id="MobiDB-lite"/>
    </source>
</evidence>
<feature type="compositionally biased region" description="Gly residues" evidence="1">
    <location>
        <begin position="723"/>
        <end position="761"/>
    </location>
</feature>
<protein>
    <recommendedName>
        <fullName evidence="6">PBP domain-containing protein</fullName>
    </recommendedName>
</protein>
<dbReference type="EMBL" id="QVIG01000001">
    <property type="protein sequence ID" value="RGD60694.1"/>
    <property type="molecule type" value="Genomic_DNA"/>
</dbReference>
<accession>A0A372ZYU9</accession>
<keyword evidence="2" id="KW-0472">Membrane</keyword>
<evidence type="ECO:0000256" key="2">
    <source>
        <dbReference type="SAM" id="Phobius"/>
    </source>
</evidence>
<dbReference type="AlphaFoldDB" id="A0A372ZYU9"/>
<feature type="region of interest" description="Disordered" evidence="1">
    <location>
        <begin position="672"/>
        <end position="780"/>
    </location>
</feature>
<feature type="compositionally biased region" description="Gly residues" evidence="1">
    <location>
        <begin position="705"/>
        <end position="714"/>
    </location>
</feature>